<evidence type="ECO:0000259" key="1">
    <source>
        <dbReference type="Pfam" id="PF01882"/>
    </source>
</evidence>
<dbReference type="Proteomes" id="UP000680038">
    <property type="component" value="Unassembled WGS sequence"/>
</dbReference>
<protein>
    <recommendedName>
        <fullName evidence="1">DUF58 domain-containing protein</fullName>
    </recommendedName>
</protein>
<feature type="domain" description="DUF58" evidence="1">
    <location>
        <begin position="41"/>
        <end position="251"/>
    </location>
</feature>
<dbReference type="PANTHER" id="PTHR33608:SF6">
    <property type="entry name" value="BLL2464 PROTEIN"/>
    <property type="match status" value="1"/>
</dbReference>
<dbReference type="SUPFAM" id="SSF53300">
    <property type="entry name" value="vWA-like"/>
    <property type="match status" value="1"/>
</dbReference>
<name>A0A916JGC5_9BACT</name>
<dbReference type="EMBL" id="CAJRAF010000002">
    <property type="protein sequence ID" value="CAG5010573.1"/>
    <property type="molecule type" value="Genomic_DNA"/>
</dbReference>
<evidence type="ECO:0000313" key="2">
    <source>
        <dbReference type="EMBL" id="CAG5010573.1"/>
    </source>
</evidence>
<accession>A0A916JGC5</accession>
<dbReference type="Gene3D" id="3.40.50.410">
    <property type="entry name" value="von Willebrand factor, type A domain"/>
    <property type="match status" value="1"/>
</dbReference>
<dbReference type="Pfam" id="PF01882">
    <property type="entry name" value="DUF58"/>
    <property type="match status" value="1"/>
</dbReference>
<reference evidence="2" key="1">
    <citation type="submission" date="2021-04" db="EMBL/GenBank/DDBJ databases">
        <authorList>
            <person name="Rodrigo-Torres L."/>
            <person name="Arahal R. D."/>
            <person name="Lucena T."/>
        </authorList>
    </citation>
    <scope>NUCLEOTIDE SEQUENCE</scope>
    <source>
        <strain evidence="2">CECT 9275</strain>
    </source>
</reference>
<sequence length="296" mass="34029">MFEQFLGKLRKYEIRMRKAVTSERHGNFHSVFKGSGLEFDELRPYQYGDDVRAIDWNTSAKGHGTFIKIFKEDKEQTAFFMLDVSASQKVGEAGMLKIDIAKEICGVLTLSAIQEATRVGLLCFSDRNERYIRPSDGMKHGYGVLSELFKLIPASGRTNISEGILIALNVLKRRSLIFLISDFIDDHYQHNLKALALKHDLIVIHLYDPRETSLPSLGIIPLYDAESQKTVWVNTSSRQYREEMVNRFKKRSTDLQRLCHQNRADYISINTQEDYVPALIHLFKIRRYTKGSTAVS</sequence>
<dbReference type="AlphaFoldDB" id="A0A916JGC5"/>
<gene>
    <name evidence="2" type="ORF">DYBT9275_04761</name>
</gene>
<proteinExistence type="predicted"/>
<dbReference type="CDD" id="cd00198">
    <property type="entry name" value="vWFA"/>
    <property type="match status" value="1"/>
</dbReference>
<comment type="caution">
    <text evidence="2">The sequence shown here is derived from an EMBL/GenBank/DDBJ whole genome shotgun (WGS) entry which is preliminary data.</text>
</comment>
<dbReference type="RefSeq" id="WP_215241086.1">
    <property type="nucleotide sequence ID" value="NZ_CAJRAF010000002.1"/>
</dbReference>
<dbReference type="PANTHER" id="PTHR33608">
    <property type="entry name" value="BLL2464 PROTEIN"/>
    <property type="match status" value="1"/>
</dbReference>
<dbReference type="InterPro" id="IPR036465">
    <property type="entry name" value="vWFA_dom_sf"/>
</dbReference>
<evidence type="ECO:0000313" key="3">
    <source>
        <dbReference type="Proteomes" id="UP000680038"/>
    </source>
</evidence>
<organism evidence="2 3">
    <name type="scientific">Dyadobacter helix</name>
    <dbReference type="NCBI Taxonomy" id="2822344"/>
    <lineage>
        <taxon>Bacteria</taxon>
        <taxon>Pseudomonadati</taxon>
        <taxon>Bacteroidota</taxon>
        <taxon>Cytophagia</taxon>
        <taxon>Cytophagales</taxon>
        <taxon>Spirosomataceae</taxon>
        <taxon>Dyadobacter</taxon>
    </lineage>
</organism>
<keyword evidence="3" id="KW-1185">Reference proteome</keyword>
<dbReference type="InterPro" id="IPR002881">
    <property type="entry name" value="DUF58"/>
</dbReference>